<dbReference type="OrthoDB" id="448045at2759"/>
<feature type="chain" id="PRO_5013203568" description="HECT domain-containing protein" evidence="2">
    <location>
        <begin position="25"/>
        <end position="353"/>
    </location>
</feature>
<sequence length="353" mass="39038">MALRFVLLLPAACAVLLFRRPNHAGQRMQFQDQEGLSADQVDAGWEAPVSPLCGDLLAEPEGVRDRGDLVDVADFSDQSKAEQNGSGASGNAEHHEQGLAPAAPHDVHAIQQDHNKVHTVLTSSTWCGKRTYLAKCSRCLDRSLEWCFSERPDGNMLVEITGECTQNPNTKAIRRTLAKQFAVSKTAAEAQKEMEALGIPQQERPPAWQLQNFRPRRAVQIQKQAADCLSSLRSFVQNPPENIRVDADSLICEVDQVRILFSVPEAADWFQTCDLPWFLMDFSMKTNAPGLVLGATGPIGLERLPNGKPHLRFVPVQYMLSHVEDQEAHGLLMQKYVAMAESAGIELTDGIFD</sequence>
<dbReference type="Proteomes" id="UP000186817">
    <property type="component" value="Unassembled WGS sequence"/>
</dbReference>
<organism evidence="3 4">
    <name type="scientific">Symbiodinium microadriaticum</name>
    <name type="common">Dinoflagellate</name>
    <name type="synonym">Zooxanthella microadriatica</name>
    <dbReference type="NCBI Taxonomy" id="2951"/>
    <lineage>
        <taxon>Eukaryota</taxon>
        <taxon>Sar</taxon>
        <taxon>Alveolata</taxon>
        <taxon>Dinophyceae</taxon>
        <taxon>Suessiales</taxon>
        <taxon>Symbiodiniaceae</taxon>
        <taxon>Symbiodinium</taxon>
    </lineage>
</organism>
<feature type="signal peptide" evidence="2">
    <location>
        <begin position="1"/>
        <end position="24"/>
    </location>
</feature>
<gene>
    <name evidence="3" type="ORF">AK812_SmicGene20924</name>
</gene>
<dbReference type="EMBL" id="LSRX01000455">
    <property type="protein sequence ID" value="OLP96791.1"/>
    <property type="molecule type" value="Genomic_DNA"/>
</dbReference>
<reference evidence="3 4" key="1">
    <citation type="submission" date="2016-02" db="EMBL/GenBank/DDBJ databases">
        <title>Genome analysis of coral dinoflagellate symbionts highlights evolutionary adaptations to a symbiotic lifestyle.</title>
        <authorList>
            <person name="Aranda M."/>
            <person name="Li Y."/>
            <person name="Liew Y.J."/>
            <person name="Baumgarten S."/>
            <person name="Simakov O."/>
            <person name="Wilson M."/>
            <person name="Piel J."/>
            <person name="Ashoor H."/>
            <person name="Bougouffa S."/>
            <person name="Bajic V.B."/>
            <person name="Ryu T."/>
            <person name="Ravasi T."/>
            <person name="Bayer T."/>
            <person name="Micklem G."/>
            <person name="Kim H."/>
            <person name="Bhak J."/>
            <person name="Lajeunesse T.C."/>
            <person name="Voolstra C.R."/>
        </authorList>
    </citation>
    <scope>NUCLEOTIDE SEQUENCE [LARGE SCALE GENOMIC DNA]</scope>
    <source>
        <strain evidence="3 4">CCMP2467</strain>
    </source>
</reference>
<feature type="region of interest" description="Disordered" evidence="1">
    <location>
        <begin position="78"/>
        <end position="99"/>
    </location>
</feature>
<evidence type="ECO:0000256" key="2">
    <source>
        <dbReference type="SAM" id="SignalP"/>
    </source>
</evidence>
<evidence type="ECO:0000256" key="1">
    <source>
        <dbReference type="SAM" id="MobiDB-lite"/>
    </source>
</evidence>
<evidence type="ECO:0000313" key="4">
    <source>
        <dbReference type="Proteomes" id="UP000186817"/>
    </source>
</evidence>
<protein>
    <recommendedName>
        <fullName evidence="5">HECT domain-containing protein</fullName>
    </recommendedName>
</protein>
<keyword evidence="4" id="KW-1185">Reference proteome</keyword>
<name>A0A1Q9DNN8_SYMMI</name>
<keyword evidence="2" id="KW-0732">Signal</keyword>
<evidence type="ECO:0008006" key="5">
    <source>
        <dbReference type="Google" id="ProtNLM"/>
    </source>
</evidence>
<accession>A0A1Q9DNN8</accession>
<dbReference type="AlphaFoldDB" id="A0A1Q9DNN8"/>
<proteinExistence type="predicted"/>
<comment type="caution">
    <text evidence="3">The sequence shown here is derived from an EMBL/GenBank/DDBJ whole genome shotgun (WGS) entry which is preliminary data.</text>
</comment>
<evidence type="ECO:0000313" key="3">
    <source>
        <dbReference type="EMBL" id="OLP96791.1"/>
    </source>
</evidence>